<dbReference type="GeneID" id="87916820"/>
<name>A0AAE1IHI7_9HYPO</name>
<reference evidence="1" key="1">
    <citation type="submission" date="2023-11" db="EMBL/GenBank/DDBJ databases">
        <title>The genome sequences of three competitors of mushroom-forming fungi.</title>
        <authorList>
            <person name="Beijen E."/>
            <person name="Ohm R.A."/>
        </authorList>
    </citation>
    <scope>NUCLEOTIDE SEQUENCE</scope>
    <source>
        <strain evidence="1">CBS 100526</strain>
    </source>
</reference>
<sequence>MSGSGNLPAPGAAEKILAEEEEAEENKAEAIACSEVNERLWTQGLETVVGSTAAAITIAITTATAAAAATTAVAAPAPASAIAIAAAAAPAPALARPVA</sequence>
<protein>
    <submittedName>
        <fullName evidence="1">Uncharacterized protein</fullName>
    </submittedName>
</protein>
<comment type="caution">
    <text evidence="1">The sequence shown here is derived from an EMBL/GenBank/DDBJ whole genome shotgun (WGS) entry which is preliminary data.</text>
</comment>
<organism evidence="1 2">
    <name type="scientific">Trichoderma aggressivum f. europaeum</name>
    <dbReference type="NCBI Taxonomy" id="173218"/>
    <lineage>
        <taxon>Eukaryota</taxon>
        <taxon>Fungi</taxon>
        <taxon>Dikarya</taxon>
        <taxon>Ascomycota</taxon>
        <taxon>Pezizomycotina</taxon>
        <taxon>Sordariomycetes</taxon>
        <taxon>Hypocreomycetidae</taxon>
        <taxon>Hypocreales</taxon>
        <taxon>Hypocreaceae</taxon>
        <taxon>Trichoderma</taxon>
    </lineage>
</organism>
<keyword evidence="2" id="KW-1185">Reference proteome</keyword>
<dbReference type="Proteomes" id="UP001273209">
    <property type="component" value="Unassembled WGS sequence"/>
</dbReference>
<dbReference type="EMBL" id="JAWRVG010000007">
    <property type="protein sequence ID" value="KAK4081172.1"/>
    <property type="molecule type" value="Genomic_DNA"/>
</dbReference>
<gene>
    <name evidence="1" type="ORF">Triagg1_2704</name>
</gene>
<proteinExistence type="predicted"/>
<dbReference type="RefSeq" id="XP_062758321.1">
    <property type="nucleotide sequence ID" value="XM_062896915.1"/>
</dbReference>
<evidence type="ECO:0000313" key="2">
    <source>
        <dbReference type="Proteomes" id="UP001273209"/>
    </source>
</evidence>
<accession>A0AAE1IHI7</accession>
<dbReference type="AlphaFoldDB" id="A0AAE1IHI7"/>
<evidence type="ECO:0000313" key="1">
    <source>
        <dbReference type="EMBL" id="KAK4081172.1"/>
    </source>
</evidence>